<keyword evidence="4" id="KW-0378">Hydrolase</keyword>
<dbReference type="Pfam" id="PF00271">
    <property type="entry name" value="Helicase_C"/>
    <property type="match status" value="1"/>
</dbReference>
<feature type="domain" description="CW-type" evidence="9">
    <location>
        <begin position="522"/>
        <end position="573"/>
    </location>
</feature>
<keyword evidence="6" id="KW-0067">ATP-binding</keyword>
<dbReference type="CDD" id="cd18793">
    <property type="entry name" value="SF2_C_SNF"/>
    <property type="match status" value="1"/>
</dbReference>
<dbReference type="PROSITE" id="PS51194">
    <property type="entry name" value="HELICASE_CTER"/>
    <property type="match status" value="1"/>
</dbReference>
<sequence>MEEIPDNSIQDHKLCGYLCVVLSIPALNQSGGNAVTETLTVNTCCDIFRDGSDVGFATSNGVVLSLINSTSGEDMNKPLRSKGESGGGSVVAVSKKKLSKIGLVQGSASVVHQLHALVSHKCLKINSRVVRIARKSEEDEVRVVVLVDVYLPIALWSGWQFPRSRSTAAALFRHLSCDWQARGRMLNFGEYEPDIDPIWNISDCHVLGCNQHCNAPDTCRKKLFELHEIFSSLPSVSMQGDFVHSSVNPADDGSTTGFWLFPDDVLINILTTLAPLELFRVSSTCRHLRLLAATIMPSMKLKLYPHQQSAVEWMLKRERDPEVYPNPMYMKFESKDGFAFNINTVSGKILTGTLPMIQDFRGGMFCDEPGLGKTITALSLILKTLGTLADPPQGVDIIWCKQNGDQKCGYYELGGDSVSCGSVLTTKRISGGRSSRRGLSCMEDSKLNSSEKELTPFLKTESTTLQSTRSWTKVKRNLLTEYEGDGETSEKRKLAATDDNSPPYVLSRNMRKRHKKATGDYMLLNEMWVQCDACRKWRKLVDSQFTDSTAAWFCSMNSDPSYQSCKVPEESWDTHHSVTYLPGFYTKGTIQGKEENVSFFASVLKEHYALINLETKKALLWLAKQSQDKLLKMETTGLVHPLSGTRVLATGEVRGFHKIFKAFGLVKRVDQGTMRWYYPRNLVNLAFDLAALKIALCEPLDSVRFYLSRATLIVVPANLVDHWKNQIERHVKSGQLRVYVWADHKKPLVHNIAWDYDVVITTFSRLSAEWSPKKRSVLMQVHWLRVVFDEGHTLGSSLNLTNKMQLSVSLTASNRWLLTGTPTPNTPNSQLSNLQPMLKFLREEAYGLDQSSWESGILRPFEAKMEEGRMRLLQLLRRCMISARKKDLRMIPPCIKKVTFINFNEEHAKSYNELVVTVRRNILMADWNDPSHVESLLNPKQWKFRSTTIRNVRLSCCVAGHIKVTEAGQDIQETMDILVENGLDPSSEEYSFIRYNILFGGNCMRCEEWCRLPVITPCRHLLCLDCVALNSEKCTFPGCDNLYEMQSPETLARPENPNPKWPVPKDLIELQPSYKQDDWNPDWQSTSSSKVSYLVKKLKDLQEANKIMENCTNEGHVAMEIDELPSHFRRSEASAGSINRSVEKVLIFSQFLEHIHVIEQQLMVAGIKFVGMYSPMHSVNKVKSLATFQHDDECTALLMDGSAALGLDLSFVSHVFLMEPIWDKSMEEQVISRAHRMGATRPIHVETLAMHGTIEEQMLKFLQDTAECGELLKEEYVHEGARARRTLHDFAESNYLAQLGFVRKCSKN</sequence>
<evidence type="ECO:0000313" key="12">
    <source>
        <dbReference type="EMBL" id="KAK9068846.1"/>
    </source>
</evidence>
<dbReference type="EMBL" id="JBCNJP010000014">
    <property type="protein sequence ID" value="KAK9068846.1"/>
    <property type="molecule type" value="Genomic_DNA"/>
</dbReference>
<dbReference type="GO" id="GO:0005634">
    <property type="term" value="C:nucleus"/>
    <property type="evidence" value="ECO:0007669"/>
    <property type="project" value="TreeGrafter"/>
</dbReference>
<proteinExistence type="predicted"/>
<keyword evidence="3" id="KW-0863">Zinc-finger</keyword>
<keyword evidence="5" id="KW-0862">Zinc</keyword>
<dbReference type="Gene3D" id="3.30.40.100">
    <property type="match status" value="1"/>
</dbReference>
<feature type="domain" description="Helicase C-terminal" evidence="11">
    <location>
        <begin position="1137"/>
        <end position="1288"/>
    </location>
</feature>
<dbReference type="GO" id="GO:0008270">
    <property type="term" value="F:zinc ion binding"/>
    <property type="evidence" value="ECO:0007669"/>
    <property type="project" value="UniProtKB-KW"/>
</dbReference>
<feature type="region of interest" description="Disordered" evidence="7">
    <location>
        <begin position="482"/>
        <end position="503"/>
    </location>
</feature>
<dbReference type="Gene3D" id="3.40.50.300">
    <property type="entry name" value="P-loop containing nucleotide triphosphate hydrolases"/>
    <property type="match status" value="1"/>
</dbReference>
<dbReference type="InterPro" id="IPR050628">
    <property type="entry name" value="SNF2_RAD54_helicase_TF"/>
</dbReference>
<dbReference type="InterPro" id="IPR014001">
    <property type="entry name" value="Helicase_ATP-bd"/>
</dbReference>
<dbReference type="InterPro" id="IPR001650">
    <property type="entry name" value="Helicase_C-like"/>
</dbReference>
<evidence type="ECO:0000256" key="5">
    <source>
        <dbReference type="ARBA" id="ARBA00022833"/>
    </source>
</evidence>
<dbReference type="GO" id="GO:0006281">
    <property type="term" value="P:DNA repair"/>
    <property type="evidence" value="ECO:0007669"/>
    <property type="project" value="TreeGrafter"/>
</dbReference>
<dbReference type="GO" id="GO:0016787">
    <property type="term" value="F:hydrolase activity"/>
    <property type="evidence" value="ECO:0007669"/>
    <property type="project" value="UniProtKB-KW"/>
</dbReference>
<dbReference type="Gene3D" id="3.40.50.10810">
    <property type="entry name" value="Tandem AAA-ATPase domain"/>
    <property type="match status" value="1"/>
</dbReference>
<dbReference type="InterPro" id="IPR027417">
    <property type="entry name" value="P-loop_NTPase"/>
</dbReference>
<dbReference type="Pfam" id="PF00176">
    <property type="entry name" value="SNF2-rel_dom"/>
    <property type="match status" value="1"/>
</dbReference>
<evidence type="ECO:0000313" key="13">
    <source>
        <dbReference type="Proteomes" id="UP001408789"/>
    </source>
</evidence>
<dbReference type="CDD" id="cd09917">
    <property type="entry name" value="F-box_SF"/>
    <property type="match status" value="1"/>
</dbReference>
<dbReference type="CDD" id="cd18008">
    <property type="entry name" value="DEXDc_SHPRH-like"/>
    <property type="match status" value="1"/>
</dbReference>
<evidence type="ECO:0008006" key="14">
    <source>
        <dbReference type="Google" id="ProtNLM"/>
    </source>
</evidence>
<gene>
    <name evidence="12" type="ORF">SSX86_012962</name>
</gene>
<dbReference type="PROSITE" id="PS00518">
    <property type="entry name" value="ZF_RING_1"/>
    <property type="match status" value="1"/>
</dbReference>
<dbReference type="InterPro" id="IPR017907">
    <property type="entry name" value="Znf_RING_CS"/>
</dbReference>
<feature type="domain" description="F-box" evidence="8">
    <location>
        <begin position="255"/>
        <end position="303"/>
    </location>
</feature>
<keyword evidence="13" id="KW-1185">Reference proteome</keyword>
<dbReference type="SUPFAM" id="SSF52540">
    <property type="entry name" value="P-loop containing nucleoside triphosphate hydrolases"/>
    <property type="match status" value="3"/>
</dbReference>
<comment type="caution">
    <text evidence="12">The sequence shown here is derived from an EMBL/GenBank/DDBJ whole genome shotgun (WGS) entry which is preliminary data.</text>
</comment>
<dbReference type="Proteomes" id="UP001408789">
    <property type="component" value="Unassembled WGS sequence"/>
</dbReference>
<evidence type="ECO:0000256" key="2">
    <source>
        <dbReference type="ARBA" id="ARBA00022741"/>
    </source>
</evidence>
<dbReference type="PROSITE" id="PS50181">
    <property type="entry name" value="FBOX"/>
    <property type="match status" value="1"/>
</dbReference>
<dbReference type="PANTHER" id="PTHR45626">
    <property type="entry name" value="TRANSCRIPTION TERMINATION FACTOR 2-RELATED"/>
    <property type="match status" value="1"/>
</dbReference>
<evidence type="ECO:0000259" key="10">
    <source>
        <dbReference type="PROSITE" id="PS51192"/>
    </source>
</evidence>
<evidence type="ECO:0000256" key="7">
    <source>
        <dbReference type="SAM" id="MobiDB-lite"/>
    </source>
</evidence>
<dbReference type="SMART" id="SM00490">
    <property type="entry name" value="HELICc"/>
    <property type="match status" value="1"/>
</dbReference>
<evidence type="ECO:0000256" key="6">
    <source>
        <dbReference type="ARBA" id="ARBA00022840"/>
    </source>
</evidence>
<dbReference type="PROSITE" id="PS51050">
    <property type="entry name" value="ZF_CW"/>
    <property type="match status" value="1"/>
</dbReference>
<dbReference type="PROSITE" id="PS51192">
    <property type="entry name" value="HELICASE_ATP_BIND_1"/>
    <property type="match status" value="1"/>
</dbReference>
<dbReference type="InterPro" id="IPR049730">
    <property type="entry name" value="SNF2/RAD54-like_C"/>
</dbReference>
<name>A0AAP0D579_9ASTR</name>
<keyword evidence="2" id="KW-0547">Nucleotide-binding</keyword>
<dbReference type="Pfam" id="PF00646">
    <property type="entry name" value="F-box"/>
    <property type="match status" value="1"/>
</dbReference>
<evidence type="ECO:0000259" key="8">
    <source>
        <dbReference type="PROSITE" id="PS50181"/>
    </source>
</evidence>
<dbReference type="SUPFAM" id="SSF81383">
    <property type="entry name" value="F-box domain"/>
    <property type="match status" value="1"/>
</dbReference>
<dbReference type="GO" id="GO:0005524">
    <property type="term" value="F:ATP binding"/>
    <property type="evidence" value="ECO:0007669"/>
    <property type="project" value="UniProtKB-KW"/>
</dbReference>
<accession>A0AAP0D579</accession>
<reference evidence="12 13" key="1">
    <citation type="submission" date="2024-04" db="EMBL/GenBank/DDBJ databases">
        <title>The reference genome of an endangered Asteraceae, Deinandra increscens subsp. villosa, native to the Central Coast of California.</title>
        <authorList>
            <person name="Guilliams M."/>
            <person name="Hasenstab-Lehman K."/>
            <person name="Meyer R."/>
            <person name="Mcevoy S."/>
        </authorList>
    </citation>
    <scope>NUCLEOTIDE SEQUENCE [LARGE SCALE GENOMIC DNA]</scope>
    <source>
        <tissue evidence="12">Leaf</tissue>
    </source>
</reference>
<dbReference type="InterPro" id="IPR038718">
    <property type="entry name" value="SNF2-like_sf"/>
</dbReference>
<dbReference type="SMART" id="SM00487">
    <property type="entry name" value="DEXDc"/>
    <property type="match status" value="1"/>
</dbReference>
<dbReference type="InterPro" id="IPR011124">
    <property type="entry name" value="Znf_CW"/>
</dbReference>
<dbReference type="InterPro" id="IPR036047">
    <property type="entry name" value="F-box-like_dom_sf"/>
</dbReference>
<dbReference type="PANTHER" id="PTHR45626:SF14">
    <property type="entry name" value="ATP-DEPENDENT DNA HELICASE (EUROFUNG)"/>
    <property type="match status" value="1"/>
</dbReference>
<protein>
    <recommendedName>
        <fullName evidence="14">F-box protein</fullName>
    </recommendedName>
</protein>
<evidence type="ECO:0000256" key="4">
    <source>
        <dbReference type="ARBA" id="ARBA00022801"/>
    </source>
</evidence>
<dbReference type="GO" id="GO:0008094">
    <property type="term" value="F:ATP-dependent activity, acting on DNA"/>
    <property type="evidence" value="ECO:0007669"/>
    <property type="project" value="TreeGrafter"/>
</dbReference>
<evidence type="ECO:0000256" key="3">
    <source>
        <dbReference type="ARBA" id="ARBA00022771"/>
    </source>
</evidence>
<dbReference type="InterPro" id="IPR000330">
    <property type="entry name" value="SNF2_N"/>
</dbReference>
<keyword evidence="1" id="KW-0479">Metal-binding</keyword>
<organism evidence="12 13">
    <name type="scientific">Deinandra increscens subsp. villosa</name>
    <dbReference type="NCBI Taxonomy" id="3103831"/>
    <lineage>
        <taxon>Eukaryota</taxon>
        <taxon>Viridiplantae</taxon>
        <taxon>Streptophyta</taxon>
        <taxon>Embryophyta</taxon>
        <taxon>Tracheophyta</taxon>
        <taxon>Spermatophyta</taxon>
        <taxon>Magnoliopsida</taxon>
        <taxon>eudicotyledons</taxon>
        <taxon>Gunneridae</taxon>
        <taxon>Pentapetalae</taxon>
        <taxon>asterids</taxon>
        <taxon>campanulids</taxon>
        <taxon>Asterales</taxon>
        <taxon>Asteraceae</taxon>
        <taxon>Asteroideae</taxon>
        <taxon>Heliantheae alliance</taxon>
        <taxon>Madieae</taxon>
        <taxon>Madiinae</taxon>
        <taxon>Deinandra</taxon>
    </lineage>
</organism>
<feature type="domain" description="Helicase ATP-binding" evidence="10">
    <location>
        <begin position="685"/>
        <end position="840"/>
    </location>
</feature>
<dbReference type="InterPro" id="IPR001810">
    <property type="entry name" value="F-box_dom"/>
</dbReference>
<evidence type="ECO:0000256" key="1">
    <source>
        <dbReference type="ARBA" id="ARBA00022723"/>
    </source>
</evidence>
<dbReference type="Pfam" id="PF07496">
    <property type="entry name" value="zf-CW"/>
    <property type="match status" value="1"/>
</dbReference>
<evidence type="ECO:0000259" key="11">
    <source>
        <dbReference type="PROSITE" id="PS51194"/>
    </source>
</evidence>
<evidence type="ECO:0000259" key="9">
    <source>
        <dbReference type="PROSITE" id="PS51050"/>
    </source>
</evidence>